<evidence type="ECO:0000313" key="1">
    <source>
        <dbReference type="EMBL" id="RPA81274.1"/>
    </source>
</evidence>
<organism evidence="1 2">
    <name type="scientific">Ascobolus immersus RN42</name>
    <dbReference type="NCBI Taxonomy" id="1160509"/>
    <lineage>
        <taxon>Eukaryota</taxon>
        <taxon>Fungi</taxon>
        <taxon>Dikarya</taxon>
        <taxon>Ascomycota</taxon>
        <taxon>Pezizomycotina</taxon>
        <taxon>Pezizomycetes</taxon>
        <taxon>Pezizales</taxon>
        <taxon>Ascobolaceae</taxon>
        <taxon>Ascobolus</taxon>
    </lineage>
</organism>
<accession>A0A3N4IHZ8</accession>
<reference evidence="1 2" key="1">
    <citation type="journal article" date="2018" name="Nat. Ecol. Evol.">
        <title>Pezizomycetes genomes reveal the molecular basis of ectomycorrhizal truffle lifestyle.</title>
        <authorList>
            <person name="Murat C."/>
            <person name="Payen T."/>
            <person name="Noel B."/>
            <person name="Kuo A."/>
            <person name="Morin E."/>
            <person name="Chen J."/>
            <person name="Kohler A."/>
            <person name="Krizsan K."/>
            <person name="Balestrini R."/>
            <person name="Da Silva C."/>
            <person name="Montanini B."/>
            <person name="Hainaut M."/>
            <person name="Levati E."/>
            <person name="Barry K.W."/>
            <person name="Belfiori B."/>
            <person name="Cichocki N."/>
            <person name="Clum A."/>
            <person name="Dockter R.B."/>
            <person name="Fauchery L."/>
            <person name="Guy J."/>
            <person name="Iotti M."/>
            <person name="Le Tacon F."/>
            <person name="Lindquist E.A."/>
            <person name="Lipzen A."/>
            <person name="Malagnac F."/>
            <person name="Mello A."/>
            <person name="Molinier V."/>
            <person name="Miyauchi S."/>
            <person name="Poulain J."/>
            <person name="Riccioni C."/>
            <person name="Rubini A."/>
            <person name="Sitrit Y."/>
            <person name="Splivallo R."/>
            <person name="Traeger S."/>
            <person name="Wang M."/>
            <person name="Zifcakova L."/>
            <person name="Wipf D."/>
            <person name="Zambonelli A."/>
            <person name="Paolocci F."/>
            <person name="Nowrousian M."/>
            <person name="Ottonello S."/>
            <person name="Baldrian P."/>
            <person name="Spatafora J.W."/>
            <person name="Henrissat B."/>
            <person name="Nagy L.G."/>
            <person name="Aury J.M."/>
            <person name="Wincker P."/>
            <person name="Grigoriev I.V."/>
            <person name="Bonfante P."/>
            <person name="Martin F.M."/>
        </authorList>
    </citation>
    <scope>NUCLEOTIDE SEQUENCE [LARGE SCALE GENOMIC DNA]</scope>
    <source>
        <strain evidence="1 2">RN42</strain>
    </source>
</reference>
<proteinExistence type="predicted"/>
<protein>
    <submittedName>
        <fullName evidence="1">Uncharacterized protein</fullName>
    </submittedName>
</protein>
<dbReference type="EMBL" id="ML119681">
    <property type="protein sequence ID" value="RPA81274.1"/>
    <property type="molecule type" value="Genomic_DNA"/>
</dbReference>
<dbReference type="AlphaFoldDB" id="A0A3N4IHZ8"/>
<name>A0A3N4IHZ8_ASCIM</name>
<gene>
    <name evidence="1" type="ORF">BJ508DRAFT_115968</name>
</gene>
<evidence type="ECO:0000313" key="2">
    <source>
        <dbReference type="Proteomes" id="UP000275078"/>
    </source>
</evidence>
<sequence>MDQKIQYYPDFPCRACRKDHVGRCPSHFLVLHKDLKRACEGVRNFLNVDVLMNKFETSWGKRSRTSKPPSIKQASQGNLVCAFSLPVHIGSGVNLLEVVNAGYALMGEYCKKKGIKFENRLIKASKSAASGS</sequence>
<dbReference type="Proteomes" id="UP000275078">
    <property type="component" value="Unassembled WGS sequence"/>
</dbReference>
<keyword evidence="2" id="KW-1185">Reference proteome</keyword>